<evidence type="ECO:0000259" key="3">
    <source>
        <dbReference type="Pfam" id="PF20737"/>
    </source>
</evidence>
<organism evidence="4 5">
    <name type="scientific">Kribbella karoonensis</name>
    <dbReference type="NCBI Taxonomy" id="324851"/>
    <lineage>
        <taxon>Bacteria</taxon>
        <taxon>Bacillati</taxon>
        <taxon>Actinomycetota</taxon>
        <taxon>Actinomycetes</taxon>
        <taxon>Propionibacteriales</taxon>
        <taxon>Kribbellaceae</taxon>
        <taxon>Kribbella</taxon>
    </lineage>
</organism>
<dbReference type="InterPro" id="IPR049049">
    <property type="entry name" value="Beta-AFase-like_GH127_C"/>
</dbReference>
<name>A0ABP4QAE6_9ACTN</name>
<evidence type="ECO:0000313" key="5">
    <source>
        <dbReference type="Proteomes" id="UP001500190"/>
    </source>
</evidence>
<dbReference type="PANTHER" id="PTHR43465">
    <property type="entry name" value="DUF1680 DOMAIN PROTEIN (AFU_ORTHOLOGUE AFUA_1G08910)"/>
    <property type="match status" value="1"/>
</dbReference>
<evidence type="ECO:0000259" key="2">
    <source>
        <dbReference type="Pfam" id="PF20736"/>
    </source>
</evidence>
<feature type="domain" description="Non-reducing end beta-L-arabinofuranosidase-like GH127 C-terminal" evidence="3">
    <location>
        <begin position="501"/>
        <end position="613"/>
    </location>
</feature>
<dbReference type="Pfam" id="PF07944">
    <property type="entry name" value="Beta-AFase-like_GH127_cat"/>
    <property type="match status" value="1"/>
</dbReference>
<dbReference type="InterPro" id="IPR008928">
    <property type="entry name" value="6-hairpin_glycosidase_sf"/>
</dbReference>
<reference evidence="5" key="1">
    <citation type="journal article" date="2019" name="Int. J. Syst. Evol. Microbiol.">
        <title>The Global Catalogue of Microorganisms (GCM) 10K type strain sequencing project: providing services to taxonomists for standard genome sequencing and annotation.</title>
        <authorList>
            <consortium name="The Broad Institute Genomics Platform"/>
            <consortium name="The Broad Institute Genome Sequencing Center for Infectious Disease"/>
            <person name="Wu L."/>
            <person name="Ma J."/>
        </authorList>
    </citation>
    <scope>NUCLEOTIDE SEQUENCE [LARGE SCALE GENOMIC DNA]</scope>
    <source>
        <strain evidence="5">JCM 14304</strain>
    </source>
</reference>
<dbReference type="Pfam" id="PF20736">
    <property type="entry name" value="Glyco_hydro127M"/>
    <property type="match status" value="1"/>
</dbReference>
<dbReference type="RefSeq" id="WP_344198075.1">
    <property type="nucleotide sequence ID" value="NZ_BAAAND010000010.1"/>
</dbReference>
<sequence length="618" mass="68526">MSHGTDLEVQLTGGLLHAWQQRNRAATIPHAIAELRKAGNLENLRRLGDPSVGGYRGRYPFLDTDLYKTLEGLAYEVGREDAPVGAREFYDEVVGLLEEAQADDGYLNSYFQDPDQPKQPWSDLGWGHELYNLGHLIQAAVAAQRQLSDGRLLTIARRFADLVVRKYGTDGEEVVDGHPEVEMALVELYRETGEAAYLTQAQLFVDRRGQGKLKHTIFPGEYFQDHVPFRELPSVTGHAVRMAYLAAGAADVHLETGDPTLLAALERLWDDMVATKLYLTGGLGSRHSDEAIGDRYELPSERAYAETCAAIATMQWAWRMFRATGKASYLDVYETVLYNAYAVGLSADGTAFFYDNPLQRRPDHEQRSGAEDGGELLRRAWFGCPCCPPNIIRWMSELQDHVALHRDNTLYVGIYANARITTGELTVTVTTDYPWDGEVTLTVENAPSEELTIALRVPKWTTNPTLTAPGGSAEEREGWVRVRRAFVPGDVLRLTLPMAPRAHGAHPYVDATRGAIAVARGPLVYCVEQQDVDAPVDDLLLTPAGVGRATPRTNDDHVVLELTAGVAPPPAPELYPVLTGTPQETASKHVPATLSPYFLWGNRQPLAMRVWLRTERED</sequence>
<dbReference type="InterPro" id="IPR049046">
    <property type="entry name" value="Beta-AFase-like_GH127_middle"/>
</dbReference>
<dbReference type="Proteomes" id="UP001500190">
    <property type="component" value="Unassembled WGS sequence"/>
</dbReference>
<keyword evidence="5" id="KW-1185">Reference proteome</keyword>
<dbReference type="InterPro" id="IPR049174">
    <property type="entry name" value="Beta-AFase-like"/>
</dbReference>
<comment type="caution">
    <text evidence="4">The sequence shown here is derived from an EMBL/GenBank/DDBJ whole genome shotgun (WGS) entry which is preliminary data.</text>
</comment>
<dbReference type="EMBL" id="BAAAND010000010">
    <property type="protein sequence ID" value="GAA1605674.1"/>
    <property type="molecule type" value="Genomic_DNA"/>
</dbReference>
<dbReference type="Pfam" id="PF20737">
    <property type="entry name" value="Glyco_hydro127C"/>
    <property type="match status" value="1"/>
</dbReference>
<evidence type="ECO:0000259" key="1">
    <source>
        <dbReference type="Pfam" id="PF07944"/>
    </source>
</evidence>
<dbReference type="PANTHER" id="PTHR43465:SF2">
    <property type="entry name" value="DUF1680 DOMAIN PROTEIN (AFU_ORTHOLOGUE AFUA_1G08910)"/>
    <property type="match status" value="1"/>
</dbReference>
<accession>A0ABP4QAE6</accession>
<dbReference type="GO" id="GO:0016787">
    <property type="term" value="F:hydrolase activity"/>
    <property type="evidence" value="ECO:0007669"/>
    <property type="project" value="UniProtKB-KW"/>
</dbReference>
<evidence type="ECO:0000313" key="4">
    <source>
        <dbReference type="EMBL" id="GAA1605674.1"/>
    </source>
</evidence>
<dbReference type="InterPro" id="IPR012878">
    <property type="entry name" value="Beta-AFase-like_GH127_cat"/>
</dbReference>
<protein>
    <submittedName>
        <fullName evidence="4">Glycoside hydrolase family 127 protein</fullName>
    </submittedName>
</protein>
<keyword evidence="4" id="KW-0378">Hydrolase</keyword>
<gene>
    <name evidence="4" type="ORF">GCM10009742_63560</name>
</gene>
<proteinExistence type="predicted"/>
<dbReference type="SUPFAM" id="SSF48208">
    <property type="entry name" value="Six-hairpin glycosidases"/>
    <property type="match status" value="1"/>
</dbReference>
<feature type="domain" description="Non-reducing end beta-L-arabinofuranosidase-like GH127 catalytic" evidence="1">
    <location>
        <begin position="8"/>
        <end position="399"/>
    </location>
</feature>
<feature type="domain" description="Non-reducing end beta-L-arabinofuranosidase-like GH127 middle" evidence="2">
    <location>
        <begin position="410"/>
        <end position="498"/>
    </location>
</feature>